<reference evidence="10 11" key="1">
    <citation type="journal article" date="2009" name="Science">
        <title>Green evolution and dynamic adaptations revealed by genomes of the marine picoeukaryotes Micromonas.</title>
        <authorList>
            <person name="Worden A.Z."/>
            <person name="Lee J.H."/>
            <person name="Mock T."/>
            <person name="Rouze P."/>
            <person name="Simmons M.P."/>
            <person name="Aerts A.L."/>
            <person name="Allen A.E."/>
            <person name="Cuvelier M.L."/>
            <person name="Derelle E."/>
            <person name="Everett M.V."/>
            <person name="Foulon E."/>
            <person name="Grimwood J."/>
            <person name="Gundlach H."/>
            <person name="Henrissat B."/>
            <person name="Napoli C."/>
            <person name="McDonald S.M."/>
            <person name="Parker M.S."/>
            <person name="Rombauts S."/>
            <person name="Salamov A."/>
            <person name="Von Dassow P."/>
            <person name="Badger J.H."/>
            <person name="Coutinho P.M."/>
            <person name="Demir E."/>
            <person name="Dubchak I."/>
            <person name="Gentemann C."/>
            <person name="Eikrem W."/>
            <person name="Gready J.E."/>
            <person name="John U."/>
            <person name="Lanier W."/>
            <person name="Lindquist E.A."/>
            <person name="Lucas S."/>
            <person name="Mayer K.F."/>
            <person name="Moreau H."/>
            <person name="Not F."/>
            <person name="Otillar R."/>
            <person name="Panaud O."/>
            <person name="Pangilinan J."/>
            <person name="Paulsen I."/>
            <person name="Piegu B."/>
            <person name="Poliakov A."/>
            <person name="Robbens S."/>
            <person name="Schmutz J."/>
            <person name="Toulza E."/>
            <person name="Wyss T."/>
            <person name="Zelensky A."/>
            <person name="Zhou K."/>
            <person name="Armbrust E.V."/>
            <person name="Bhattacharya D."/>
            <person name="Goodenough U.W."/>
            <person name="Van de Peer Y."/>
            <person name="Grigoriev I.V."/>
        </authorList>
    </citation>
    <scope>NUCLEOTIDE SEQUENCE [LARGE SCALE GENOMIC DNA]</scope>
    <source>
        <strain evidence="10 11">CCMP1545</strain>
    </source>
</reference>
<sequence>MGRPGRAAAKRYAFHTEQKSLERTFENIEPSIIAEVLASHNGNLDAAATDLVSMDLTGYALAASAGANGSGKSSPDGGSPSDADGSKKAPGDASFWNDVLGDDETLAEGDVDEDDAPCATAVAIDGVTPYASWSPTQWSALSSDAPDLSRDVEKLVGWRFASSSSSSSDAARGAPSKKAKTSKRTPTKEKEDAADATDVVDGDDVEILVKWRGRAAARCAWVPLAALTSSLALASQRVAKFWQSYPRANGPVVAVTRESMTYDRVIAVRAYEIEPAEGADADASAPAAEKNYALVKWGGGLGYEEATWEPEDDVRAATALGGAAALEKYAEIFSRRDAKTTARTATVIETKTIGDDVECARAWYGGEGDVLRGYQREGARWMAHNVVVARRGCILADEMGLGKTAQSLALVDYILRCERATPNPRVAPRGPALVVVPLSTLVNWEREAARWAPGAYVVSYVGPPAARALVRAHELTYDDDEVTEDAEDVMSGATYKADVVLTTYEMVQADRSALSKIPWSCLVVDEAHRLKNSGGRAARDLRTLDFAGRVVLLTGTPLQNDTAELWSLLNFVDAQRFASKEDFEKKFGAVKAAGQVEALHKVLAPYLLRRLKCDVEHKLPPRVETLIECELAPLQKKCYRALFERNFSFLRQGCGDARALANFTNLMMEVRKCCQHPFLLDGVEEAFATQQAARLAKPRTTATAAQLVNCSGKLQLLDKLLPRLKAGGHRALIFSQMTRVLDVLEDYCRSRKHSYERLDGGVTGRARQAAIDRFCDGGGGDGGGENAAGAGDDDGAFLFLLSTRAGGQGINLVAADTVIVFDSDWNPQNDAQALARAHRIGQTKPVQVYRLVMRATYEREMLDRAAMKLGLEQAIFGMGGGDNGKGEDARDAAGARAEIERLLRHGAYGALGEDAAEGERRTNEWNAGGIDDILARSERRVVEASEVSANADADKSLFATATFGGDGDEIELDDPDFWTKLMPEAAAKAERDAALEAIRAAEEEKSSKEVRKPRVVVKKFEWSWPERKRVIQTLSTYGFGQWESVRNAAKDKLNADKTIAHVAAFCRRYALEAARTLPDDACPFLLAAAMKPAGLDETSLPNDRGGEEMLNNVFAEVLFASHVRGRAAEDVARLETLQPLSDAVADAGGIASALKSTSWLTRRAEVREMYGPHAPEPPAAWWNETCDRALLLGTLKHGYGKFDLIRADETLGLGAICDAAIAAAEGPSTPESEPMEEDVSPGGTRRSKRKRAPIDADAKENAKDGNQIPTDDDGDDAGKLVEDAPTTVAEWPLSRVLSLRVRRMCSALGGKQVAVPPAPKLPKPPRAPKTGGGGGARGGGPRANAGGSVDKIARAKAQVDALPRSRDGVVIMPVGPIHGVTVESLGEVQPPDSAGFHSAAYILPVGYKTSRSYMRCDDPNGERTRWTQEIVHGVDGADGPWFKLTADEGMDEPILAKSATAAWAEVLKRVTAAREALGETAKKTAISGPEFFGYSLPHVRLLIEELPGASECAEYMPLLERAATVEAAGDGAAAAVVDEPAA</sequence>
<dbReference type="KEGG" id="mpp:MICPUCDRAFT_52710"/>
<dbReference type="PANTHER" id="PTHR45623">
    <property type="entry name" value="CHROMODOMAIN-HELICASE-DNA-BINDING PROTEIN 3-RELATED-RELATED"/>
    <property type="match status" value="1"/>
</dbReference>
<evidence type="ECO:0000256" key="6">
    <source>
        <dbReference type="SAM" id="Coils"/>
    </source>
</evidence>
<feature type="compositionally biased region" description="Basic residues" evidence="7">
    <location>
        <begin position="175"/>
        <end position="185"/>
    </location>
</feature>
<evidence type="ECO:0000256" key="4">
    <source>
        <dbReference type="ARBA" id="ARBA00022840"/>
    </source>
</evidence>
<dbReference type="Gene3D" id="2.40.50.40">
    <property type="match status" value="1"/>
</dbReference>
<dbReference type="PROSITE" id="PS51192">
    <property type="entry name" value="HELICASE_ATP_BIND_1"/>
    <property type="match status" value="1"/>
</dbReference>
<dbReference type="SUPFAM" id="SSF54160">
    <property type="entry name" value="Chromo domain-like"/>
    <property type="match status" value="1"/>
</dbReference>
<feature type="coiled-coil region" evidence="6">
    <location>
        <begin position="984"/>
        <end position="1011"/>
    </location>
</feature>
<evidence type="ECO:0000256" key="3">
    <source>
        <dbReference type="ARBA" id="ARBA00022801"/>
    </source>
</evidence>
<dbReference type="Gene3D" id="3.40.50.300">
    <property type="entry name" value="P-loop containing nucleotide triphosphate hydrolases"/>
    <property type="match status" value="1"/>
</dbReference>
<dbReference type="EMBL" id="GG663747">
    <property type="protein sequence ID" value="EEH52806.1"/>
    <property type="molecule type" value="Genomic_DNA"/>
</dbReference>
<organism evidence="11">
    <name type="scientific">Micromonas pusilla (strain CCMP1545)</name>
    <name type="common">Picoplanktonic green alga</name>
    <dbReference type="NCBI Taxonomy" id="564608"/>
    <lineage>
        <taxon>Eukaryota</taxon>
        <taxon>Viridiplantae</taxon>
        <taxon>Chlorophyta</taxon>
        <taxon>Mamiellophyceae</taxon>
        <taxon>Mamiellales</taxon>
        <taxon>Mamiellaceae</taxon>
        <taxon>Micromonas</taxon>
    </lineage>
</organism>
<accession>C1N4X1</accession>
<dbReference type="GO" id="GO:0140993">
    <property type="term" value="F:histone modifying activity"/>
    <property type="evidence" value="ECO:0007669"/>
    <property type="project" value="UniProtKB-ARBA"/>
</dbReference>
<feature type="compositionally biased region" description="Pro residues" evidence="7">
    <location>
        <begin position="1316"/>
        <end position="1327"/>
    </location>
</feature>
<dbReference type="InterPro" id="IPR000330">
    <property type="entry name" value="SNF2_N"/>
</dbReference>
<keyword evidence="5" id="KW-0539">Nucleus</keyword>
<dbReference type="SMART" id="SM00542">
    <property type="entry name" value="FYRC"/>
    <property type="match status" value="1"/>
</dbReference>
<dbReference type="InterPro" id="IPR003888">
    <property type="entry name" value="FYrich_N"/>
</dbReference>
<dbReference type="Pfam" id="PF00271">
    <property type="entry name" value="Helicase_C"/>
    <property type="match status" value="1"/>
</dbReference>
<dbReference type="CDD" id="cd18793">
    <property type="entry name" value="SF2_C_SNF"/>
    <property type="match status" value="1"/>
</dbReference>
<keyword evidence="2" id="KW-0547">Nucleotide-binding</keyword>
<protein>
    <submittedName>
        <fullName evidence="10">Predicted protein</fullName>
    </submittedName>
</protein>
<evidence type="ECO:0000256" key="5">
    <source>
        <dbReference type="ARBA" id="ARBA00023242"/>
    </source>
</evidence>
<dbReference type="PROSITE" id="PS51542">
    <property type="entry name" value="FYRN"/>
    <property type="match status" value="1"/>
</dbReference>
<dbReference type="GO" id="GO:0016787">
    <property type="term" value="F:hydrolase activity"/>
    <property type="evidence" value="ECO:0007669"/>
    <property type="project" value="UniProtKB-KW"/>
</dbReference>
<proteinExistence type="predicted"/>
<dbReference type="OMA" id="WQKLMPE"/>
<dbReference type="Gene3D" id="1.10.8.10">
    <property type="entry name" value="DNA helicase RuvA subunit, C-terminal domain"/>
    <property type="match status" value="1"/>
</dbReference>
<dbReference type="PROSITE" id="PS51543">
    <property type="entry name" value="FYRC"/>
    <property type="match status" value="1"/>
</dbReference>
<dbReference type="Gene3D" id="3.40.50.10810">
    <property type="entry name" value="Tandem AAA-ATPase domain"/>
    <property type="match status" value="1"/>
</dbReference>
<feature type="region of interest" description="Disordered" evidence="7">
    <location>
        <begin position="1312"/>
        <end position="1347"/>
    </location>
</feature>
<dbReference type="InterPro" id="IPR002464">
    <property type="entry name" value="DNA/RNA_helicase_DEAH_CS"/>
</dbReference>
<evidence type="ECO:0000256" key="1">
    <source>
        <dbReference type="ARBA" id="ARBA00004123"/>
    </source>
</evidence>
<comment type="subcellular location">
    <subcellularLocation>
        <location evidence="1">Nucleus</location>
    </subcellularLocation>
</comment>
<feature type="compositionally biased region" description="Basic and acidic residues" evidence="7">
    <location>
        <begin position="1252"/>
        <end position="1263"/>
    </location>
</feature>
<dbReference type="eggNOG" id="KOG4443">
    <property type="taxonomic scope" value="Eukaryota"/>
</dbReference>
<feature type="region of interest" description="Disordered" evidence="7">
    <location>
        <begin position="1224"/>
        <end position="1283"/>
    </location>
</feature>
<feature type="domain" description="Helicase ATP-binding" evidence="8">
    <location>
        <begin position="384"/>
        <end position="575"/>
    </location>
</feature>
<dbReference type="Pfam" id="PF00176">
    <property type="entry name" value="SNF2-rel_dom"/>
    <property type="match status" value="1"/>
</dbReference>
<keyword evidence="11" id="KW-1185">Reference proteome</keyword>
<dbReference type="InterPro" id="IPR027417">
    <property type="entry name" value="P-loop_NTPase"/>
</dbReference>
<dbReference type="PROSITE" id="PS00690">
    <property type="entry name" value="DEAH_ATP_HELICASE"/>
    <property type="match status" value="1"/>
</dbReference>
<dbReference type="InterPro" id="IPR003889">
    <property type="entry name" value="FYrich_C"/>
</dbReference>
<dbReference type="Pfam" id="PF05964">
    <property type="entry name" value="FYRN"/>
    <property type="match status" value="1"/>
</dbReference>
<dbReference type="SMART" id="SM00490">
    <property type="entry name" value="HELICc"/>
    <property type="match status" value="1"/>
</dbReference>
<feature type="compositionally biased region" description="Gly residues" evidence="7">
    <location>
        <begin position="1330"/>
        <end position="1341"/>
    </location>
</feature>
<dbReference type="Gene3D" id="3.30.160.360">
    <property type="match status" value="1"/>
</dbReference>
<dbReference type="STRING" id="564608.C1N4X1"/>
<evidence type="ECO:0000259" key="8">
    <source>
        <dbReference type="PROSITE" id="PS51192"/>
    </source>
</evidence>
<dbReference type="PANTHER" id="PTHR45623:SF48">
    <property type="entry name" value="SNF2 FAMILY DNA-DEPENDENT ATPASE"/>
    <property type="match status" value="1"/>
</dbReference>
<dbReference type="InterPro" id="IPR001650">
    <property type="entry name" value="Helicase_C-like"/>
</dbReference>
<dbReference type="GeneID" id="9688510"/>
<dbReference type="InterPro" id="IPR016197">
    <property type="entry name" value="Chromo-like_dom_sf"/>
</dbReference>
<keyword evidence="3" id="KW-0378">Hydrolase</keyword>
<feature type="region of interest" description="Disordered" evidence="7">
    <location>
        <begin position="163"/>
        <end position="197"/>
    </location>
</feature>
<dbReference type="OrthoDB" id="5857104at2759"/>
<keyword evidence="6" id="KW-0175">Coiled coil</keyword>
<gene>
    <name evidence="10" type="ORF">MICPUCDRAFT_52710</name>
</gene>
<dbReference type="Pfam" id="PF05965">
    <property type="entry name" value="FYRC"/>
    <property type="match status" value="1"/>
</dbReference>
<dbReference type="Proteomes" id="UP000001876">
    <property type="component" value="Unassembled WGS sequence"/>
</dbReference>
<dbReference type="RefSeq" id="XP_003062867.1">
    <property type="nucleotide sequence ID" value="XM_003062821.1"/>
</dbReference>
<keyword evidence="4" id="KW-0067">ATP-binding</keyword>
<feature type="region of interest" description="Disordered" evidence="7">
    <location>
        <begin position="65"/>
        <end position="99"/>
    </location>
</feature>
<evidence type="ECO:0000259" key="9">
    <source>
        <dbReference type="PROSITE" id="PS51194"/>
    </source>
</evidence>
<evidence type="ECO:0000313" key="10">
    <source>
        <dbReference type="EMBL" id="EEH52806.1"/>
    </source>
</evidence>
<dbReference type="SMART" id="SM00487">
    <property type="entry name" value="DEXDc"/>
    <property type="match status" value="1"/>
</dbReference>
<name>C1N4X1_MICPC</name>
<dbReference type="InterPro" id="IPR014001">
    <property type="entry name" value="Helicase_ATP-bd"/>
</dbReference>
<feature type="compositionally biased region" description="Low complexity" evidence="7">
    <location>
        <begin position="65"/>
        <end position="83"/>
    </location>
</feature>
<dbReference type="PROSITE" id="PS51194">
    <property type="entry name" value="HELICASE_CTER"/>
    <property type="match status" value="1"/>
</dbReference>
<dbReference type="GO" id="GO:0005634">
    <property type="term" value="C:nucleus"/>
    <property type="evidence" value="ECO:0007669"/>
    <property type="project" value="UniProtKB-SubCell"/>
</dbReference>
<dbReference type="InterPro" id="IPR038718">
    <property type="entry name" value="SNF2-like_sf"/>
</dbReference>
<dbReference type="InterPro" id="IPR049730">
    <property type="entry name" value="SNF2/RAD54-like_C"/>
</dbReference>
<evidence type="ECO:0000256" key="7">
    <source>
        <dbReference type="SAM" id="MobiDB-lite"/>
    </source>
</evidence>
<dbReference type="eggNOG" id="KOG0384">
    <property type="taxonomic scope" value="Eukaryota"/>
</dbReference>
<evidence type="ECO:0000256" key="2">
    <source>
        <dbReference type="ARBA" id="ARBA00022741"/>
    </source>
</evidence>
<feature type="domain" description="Helicase C-terminal" evidence="9">
    <location>
        <begin position="716"/>
        <end position="882"/>
    </location>
</feature>
<dbReference type="SUPFAM" id="SSF52540">
    <property type="entry name" value="P-loop containing nucleoside triphosphate hydrolases"/>
    <property type="match status" value="2"/>
</dbReference>
<evidence type="ECO:0000313" key="11">
    <source>
        <dbReference type="Proteomes" id="UP000001876"/>
    </source>
</evidence>
<dbReference type="Gene3D" id="1.10.10.60">
    <property type="entry name" value="Homeodomain-like"/>
    <property type="match status" value="1"/>
</dbReference>
<dbReference type="GO" id="GO:0005524">
    <property type="term" value="F:ATP binding"/>
    <property type="evidence" value="ECO:0007669"/>
    <property type="project" value="UniProtKB-KW"/>
</dbReference>